<keyword evidence="4" id="KW-1185">Reference proteome</keyword>
<evidence type="ECO:0000256" key="1">
    <source>
        <dbReference type="SAM" id="MobiDB-lite"/>
    </source>
</evidence>
<feature type="region of interest" description="Disordered" evidence="1">
    <location>
        <begin position="1"/>
        <end position="21"/>
    </location>
</feature>
<accession>A0A8H6XLR1</accession>
<reference evidence="3" key="1">
    <citation type="submission" date="2020-05" db="EMBL/GenBank/DDBJ databases">
        <title>Mycena genomes resolve the evolution of fungal bioluminescence.</title>
        <authorList>
            <person name="Tsai I.J."/>
        </authorList>
    </citation>
    <scope>NUCLEOTIDE SEQUENCE</scope>
    <source>
        <strain evidence="3">CCC161011</strain>
    </source>
</reference>
<sequence>MSGATRSGPRSVSRVPQSRNSIAIQWRRDDAYGDVSASEFTISVPSSSTFATTPTESSLAISTLDPCTSQSSDPLTTPSSVPVSQITVPANIPVPSAASTSALADAVPIHGGVYGPVAPVSTSLESLPTDAKPVSSTSGPSAGTVGGIYQAPYSSPDSASPTADPETTLSAATDPTDATSSSVGSSTLTTFSLKLFPPGYPTPEKHSVPVSSLSSDSSFAPLSSSSSGTNTDSSRSVVPTVVPHSTTFGPNVTFGGSTIFPEPSNTLSFTVGYPGDSTATTTTGSRTSAVFATSSSFSRTRTFAYNTGGIVGVAFGAAIALLLGVLLTLCVCQRSKRLQKHQLSKLWISPPSLQKDDGLDDAYSPVARRSVQRRSPDLLRPLSFQSVEHGGFTDRMPVNTAYDTNDDHYDTDTWRVAPTPPPAASAASNSPSPDPLSPEFYTPSTPSPEPTLKVISAKGFMRRLRRGRPSLASRGLLTTLTPVVESPYSPRAVCDRD</sequence>
<dbReference type="OrthoDB" id="3066834at2759"/>
<feature type="transmembrane region" description="Helical" evidence="2">
    <location>
        <begin position="303"/>
        <end position="332"/>
    </location>
</feature>
<name>A0A8H6XLR1_9AGAR</name>
<evidence type="ECO:0000313" key="4">
    <source>
        <dbReference type="Proteomes" id="UP000620124"/>
    </source>
</evidence>
<gene>
    <name evidence="3" type="ORF">MVEN_01767500</name>
</gene>
<feature type="region of interest" description="Disordered" evidence="1">
    <location>
        <begin position="395"/>
        <end position="452"/>
    </location>
</feature>
<feature type="region of interest" description="Disordered" evidence="1">
    <location>
        <begin position="125"/>
        <end position="185"/>
    </location>
</feature>
<protein>
    <submittedName>
        <fullName evidence="3">Uncharacterized protein</fullName>
    </submittedName>
</protein>
<feature type="compositionally biased region" description="Low complexity" evidence="1">
    <location>
        <begin position="151"/>
        <end position="165"/>
    </location>
</feature>
<dbReference type="AlphaFoldDB" id="A0A8H6XLR1"/>
<dbReference type="EMBL" id="JACAZI010000016">
    <property type="protein sequence ID" value="KAF7343352.1"/>
    <property type="molecule type" value="Genomic_DNA"/>
</dbReference>
<feature type="region of interest" description="Disordered" evidence="1">
    <location>
        <begin position="219"/>
        <end position="238"/>
    </location>
</feature>
<dbReference type="Proteomes" id="UP000620124">
    <property type="component" value="Unassembled WGS sequence"/>
</dbReference>
<organism evidence="3 4">
    <name type="scientific">Mycena venus</name>
    <dbReference type="NCBI Taxonomy" id="2733690"/>
    <lineage>
        <taxon>Eukaryota</taxon>
        <taxon>Fungi</taxon>
        <taxon>Dikarya</taxon>
        <taxon>Basidiomycota</taxon>
        <taxon>Agaricomycotina</taxon>
        <taxon>Agaricomycetes</taxon>
        <taxon>Agaricomycetidae</taxon>
        <taxon>Agaricales</taxon>
        <taxon>Marasmiineae</taxon>
        <taxon>Mycenaceae</taxon>
        <taxon>Mycena</taxon>
    </lineage>
</organism>
<comment type="caution">
    <text evidence="3">The sequence shown here is derived from an EMBL/GenBank/DDBJ whole genome shotgun (WGS) entry which is preliminary data.</text>
</comment>
<keyword evidence="2" id="KW-0472">Membrane</keyword>
<feature type="compositionally biased region" description="Low complexity" evidence="1">
    <location>
        <begin position="176"/>
        <end position="185"/>
    </location>
</feature>
<proteinExistence type="predicted"/>
<evidence type="ECO:0000313" key="3">
    <source>
        <dbReference type="EMBL" id="KAF7343352.1"/>
    </source>
</evidence>
<keyword evidence="2" id="KW-0812">Transmembrane</keyword>
<keyword evidence="2" id="KW-1133">Transmembrane helix</keyword>
<evidence type="ECO:0000256" key="2">
    <source>
        <dbReference type="SAM" id="Phobius"/>
    </source>
</evidence>